<feature type="compositionally biased region" description="Polar residues" evidence="3">
    <location>
        <begin position="170"/>
        <end position="179"/>
    </location>
</feature>
<proteinExistence type="predicted"/>
<dbReference type="EMBL" id="JADBEJ010000001">
    <property type="protein sequence ID" value="MBE1573518.1"/>
    <property type="molecule type" value="Genomic_DNA"/>
</dbReference>
<feature type="region of interest" description="Disordered" evidence="3">
    <location>
        <begin position="162"/>
        <end position="188"/>
    </location>
</feature>
<feature type="DNA-binding region" description="OmpR/PhoB-type" evidence="2">
    <location>
        <begin position="1"/>
        <end position="81"/>
    </location>
</feature>
<dbReference type="Gene3D" id="1.10.10.10">
    <property type="entry name" value="Winged helix-like DNA-binding domain superfamily/Winged helix DNA-binding domain"/>
    <property type="match status" value="1"/>
</dbReference>
<accession>A0ABR9KYT1</accession>
<comment type="caution">
    <text evidence="6">The sequence shown here is derived from an EMBL/GenBank/DDBJ whole genome shotgun (WGS) entry which is preliminary data.</text>
</comment>
<dbReference type="PROSITE" id="PS51755">
    <property type="entry name" value="OMPR_PHOB"/>
    <property type="match status" value="1"/>
</dbReference>
<evidence type="ECO:0000256" key="2">
    <source>
        <dbReference type="PROSITE-ProRule" id="PRU01091"/>
    </source>
</evidence>
<keyword evidence="1 2" id="KW-0238">DNA-binding</keyword>
<dbReference type="PROSITE" id="PS50943">
    <property type="entry name" value="HTH_CROC1"/>
    <property type="match status" value="1"/>
</dbReference>
<dbReference type="GO" id="GO:0003677">
    <property type="term" value="F:DNA binding"/>
    <property type="evidence" value="ECO:0007669"/>
    <property type="project" value="UniProtKB-KW"/>
</dbReference>
<dbReference type="SMART" id="SM00530">
    <property type="entry name" value="HTH_XRE"/>
    <property type="match status" value="1"/>
</dbReference>
<dbReference type="SUPFAM" id="SSF47413">
    <property type="entry name" value="lambda repressor-like DNA-binding domains"/>
    <property type="match status" value="1"/>
</dbReference>
<dbReference type="Proteomes" id="UP000656548">
    <property type="component" value="Unassembled WGS sequence"/>
</dbReference>
<organism evidence="6 7">
    <name type="scientific">Amycolatopsis roodepoortensis</name>
    <dbReference type="NCBI Taxonomy" id="700274"/>
    <lineage>
        <taxon>Bacteria</taxon>
        <taxon>Bacillati</taxon>
        <taxon>Actinomycetota</taxon>
        <taxon>Actinomycetes</taxon>
        <taxon>Pseudonocardiales</taxon>
        <taxon>Pseudonocardiaceae</taxon>
        <taxon>Amycolatopsis</taxon>
    </lineage>
</organism>
<dbReference type="InterPro" id="IPR010982">
    <property type="entry name" value="Lambda_DNA-bd_dom_sf"/>
</dbReference>
<evidence type="ECO:0000259" key="4">
    <source>
        <dbReference type="PROSITE" id="PS50943"/>
    </source>
</evidence>
<evidence type="ECO:0000313" key="6">
    <source>
        <dbReference type="EMBL" id="MBE1573518.1"/>
    </source>
</evidence>
<evidence type="ECO:0000313" key="7">
    <source>
        <dbReference type="Proteomes" id="UP000656548"/>
    </source>
</evidence>
<sequence length="188" mass="20160">MTRGVHIGLPGRQAIVLDVLLLNANRVVGIDRLVDAVWATEPPATARTQVRLCVSALRANLDGIGLPSSIVTRPPGYLMRVADAAPALASITPADDRPVHFGELLRRHRQSLGATQRLLAARSTVSVRAIRDLEHGRVSRPRRDTVRLIAAGLGLSGQARADFERAAASSRPTTGTSAPGNHRKRRSV</sequence>
<dbReference type="SMART" id="SM00862">
    <property type="entry name" value="Trans_reg_C"/>
    <property type="match status" value="1"/>
</dbReference>
<feature type="domain" description="HTH cro/C1-type" evidence="4">
    <location>
        <begin position="105"/>
        <end position="160"/>
    </location>
</feature>
<dbReference type="InterPro" id="IPR001387">
    <property type="entry name" value="Cro/C1-type_HTH"/>
</dbReference>
<feature type="domain" description="OmpR/PhoB-type" evidence="5">
    <location>
        <begin position="1"/>
        <end position="81"/>
    </location>
</feature>
<dbReference type="Pfam" id="PF13560">
    <property type="entry name" value="HTH_31"/>
    <property type="match status" value="1"/>
</dbReference>
<dbReference type="Gene3D" id="1.10.260.40">
    <property type="entry name" value="lambda repressor-like DNA-binding domains"/>
    <property type="match status" value="1"/>
</dbReference>
<reference evidence="6 7" key="1">
    <citation type="submission" date="2020-10" db="EMBL/GenBank/DDBJ databases">
        <title>Sequencing the genomes of 1000 actinobacteria strains.</title>
        <authorList>
            <person name="Klenk H.-P."/>
        </authorList>
    </citation>
    <scope>NUCLEOTIDE SEQUENCE [LARGE SCALE GENOMIC DNA]</scope>
    <source>
        <strain evidence="6 7">DSM 46661</strain>
    </source>
</reference>
<evidence type="ECO:0000259" key="5">
    <source>
        <dbReference type="PROSITE" id="PS51755"/>
    </source>
</evidence>
<keyword evidence="7" id="KW-1185">Reference proteome</keyword>
<evidence type="ECO:0000256" key="3">
    <source>
        <dbReference type="SAM" id="MobiDB-lite"/>
    </source>
</evidence>
<dbReference type="InterPro" id="IPR001867">
    <property type="entry name" value="OmpR/PhoB-type_DNA-bd"/>
</dbReference>
<gene>
    <name evidence="6" type="ORF">H4W30_000547</name>
</gene>
<dbReference type="InterPro" id="IPR016032">
    <property type="entry name" value="Sig_transdc_resp-reg_C-effctor"/>
</dbReference>
<dbReference type="CDD" id="cd00093">
    <property type="entry name" value="HTH_XRE"/>
    <property type="match status" value="1"/>
</dbReference>
<dbReference type="InterPro" id="IPR036388">
    <property type="entry name" value="WH-like_DNA-bd_sf"/>
</dbReference>
<dbReference type="Pfam" id="PF00486">
    <property type="entry name" value="Trans_reg_C"/>
    <property type="match status" value="1"/>
</dbReference>
<dbReference type="SUPFAM" id="SSF46894">
    <property type="entry name" value="C-terminal effector domain of the bipartite response regulators"/>
    <property type="match status" value="1"/>
</dbReference>
<protein>
    <submittedName>
        <fullName evidence="6">DNA-binding XRE family transcriptional regulator</fullName>
    </submittedName>
</protein>
<evidence type="ECO:0000256" key="1">
    <source>
        <dbReference type="ARBA" id="ARBA00023125"/>
    </source>
</evidence>
<name>A0ABR9KYT1_9PSEU</name>
<dbReference type="RefSeq" id="WP_318780513.1">
    <property type="nucleotide sequence ID" value="NZ_JADBEJ010000001.1"/>
</dbReference>